<dbReference type="AlphaFoldDB" id="A0A554WZH4"/>
<dbReference type="Gene3D" id="3.30.70.1440">
    <property type="entry name" value="Multidrug efflux transporter AcrB pore domain"/>
    <property type="match status" value="1"/>
</dbReference>
<dbReference type="Pfam" id="PF00873">
    <property type="entry name" value="ACR_tran"/>
    <property type="match status" value="1"/>
</dbReference>
<reference evidence="2 3" key="1">
    <citation type="submission" date="2019-07" db="EMBL/GenBank/DDBJ databases">
        <title>Tepidimonas taiwanensis I1-1 draft genome.</title>
        <authorList>
            <person name="Da Costa M.S."/>
            <person name="Froufe H.J.C."/>
            <person name="Egas C."/>
            <person name="Albuquerque L."/>
        </authorList>
    </citation>
    <scope>NUCLEOTIDE SEQUENCE [LARGE SCALE GENOMIC DNA]</scope>
    <source>
        <strain evidence="2 3">I1-1</strain>
    </source>
</reference>
<feature type="transmembrane region" description="Helical" evidence="1">
    <location>
        <begin position="465"/>
        <end position="487"/>
    </location>
</feature>
<evidence type="ECO:0000256" key="1">
    <source>
        <dbReference type="SAM" id="Phobius"/>
    </source>
</evidence>
<feature type="transmembrane region" description="Helical" evidence="1">
    <location>
        <begin position="362"/>
        <end position="379"/>
    </location>
</feature>
<feature type="transmembrane region" description="Helical" evidence="1">
    <location>
        <begin position="985"/>
        <end position="1012"/>
    </location>
</feature>
<dbReference type="SUPFAM" id="SSF82866">
    <property type="entry name" value="Multidrug efflux transporter AcrB transmembrane domain"/>
    <property type="match status" value="2"/>
</dbReference>
<feature type="transmembrane region" description="Helical" evidence="1">
    <location>
        <begin position="888"/>
        <end position="908"/>
    </location>
</feature>
<dbReference type="Gene3D" id="1.20.1640.10">
    <property type="entry name" value="Multidrug efflux transporter AcrB transmembrane domain"/>
    <property type="match status" value="2"/>
</dbReference>
<gene>
    <name evidence="2" type="primary">czcA</name>
    <name evidence="2" type="ORF">Ttaiw_02440</name>
</gene>
<dbReference type="Gene3D" id="3.30.70.1430">
    <property type="entry name" value="Multidrug efflux transporter AcrB pore domain"/>
    <property type="match status" value="2"/>
</dbReference>
<dbReference type="PRINTS" id="PR00702">
    <property type="entry name" value="ACRIFLAVINRP"/>
</dbReference>
<evidence type="ECO:0000313" key="2">
    <source>
        <dbReference type="EMBL" id="TSE28983.1"/>
    </source>
</evidence>
<feature type="transmembrane region" description="Helical" evidence="1">
    <location>
        <begin position="434"/>
        <end position="453"/>
    </location>
</feature>
<feature type="transmembrane region" description="Helical" evidence="1">
    <location>
        <begin position="15"/>
        <end position="33"/>
    </location>
</feature>
<feature type="transmembrane region" description="Helical" evidence="1">
    <location>
        <begin position="914"/>
        <end position="932"/>
    </location>
</feature>
<dbReference type="GO" id="GO:0042910">
    <property type="term" value="F:xenobiotic transmembrane transporter activity"/>
    <property type="evidence" value="ECO:0007669"/>
    <property type="project" value="TreeGrafter"/>
</dbReference>
<dbReference type="SUPFAM" id="SSF82714">
    <property type="entry name" value="Multidrug efflux transporter AcrB TolC docking domain, DN and DC subdomains"/>
    <property type="match status" value="2"/>
</dbReference>
<dbReference type="SUPFAM" id="SSF82693">
    <property type="entry name" value="Multidrug efflux transporter AcrB pore domain, PN1, PN2, PC1 and PC2 subdomains"/>
    <property type="match status" value="3"/>
</dbReference>
<keyword evidence="1" id="KW-0472">Membrane</keyword>
<proteinExistence type="predicted"/>
<dbReference type="Gene3D" id="3.30.70.1320">
    <property type="entry name" value="Multidrug efflux transporter AcrB pore domain like"/>
    <property type="match status" value="1"/>
</dbReference>
<dbReference type="STRING" id="307486.GCA_000807215_00590"/>
<keyword evidence="1" id="KW-1133">Transmembrane helix</keyword>
<accession>A0A554WZH4</accession>
<dbReference type="PANTHER" id="PTHR32063:SF18">
    <property type="entry name" value="CATION EFFLUX SYSTEM PROTEIN"/>
    <property type="match status" value="1"/>
</dbReference>
<dbReference type="GO" id="GO:0005886">
    <property type="term" value="C:plasma membrane"/>
    <property type="evidence" value="ECO:0007669"/>
    <property type="project" value="TreeGrafter"/>
</dbReference>
<dbReference type="InterPro" id="IPR027463">
    <property type="entry name" value="AcrB_DN_DC_subdom"/>
</dbReference>
<keyword evidence="3" id="KW-1185">Reference proteome</keyword>
<dbReference type="OrthoDB" id="9757940at2"/>
<evidence type="ECO:0000313" key="3">
    <source>
        <dbReference type="Proteomes" id="UP000317763"/>
    </source>
</evidence>
<name>A0A554WZH4_9BURK</name>
<dbReference type="Gene3D" id="3.30.2090.10">
    <property type="entry name" value="Multidrug efflux transporter AcrB TolC docking domain, DN and DC subdomains"/>
    <property type="match status" value="2"/>
</dbReference>
<dbReference type="PANTHER" id="PTHR32063">
    <property type="match status" value="1"/>
</dbReference>
<protein>
    <submittedName>
        <fullName evidence="2">Cobalt-zinc-cadmium resistance protein CzcA</fullName>
    </submittedName>
</protein>
<feature type="transmembrane region" description="Helical" evidence="1">
    <location>
        <begin position="529"/>
        <end position="548"/>
    </location>
</feature>
<dbReference type="RefSeq" id="WP_043699058.1">
    <property type="nucleotide sequence ID" value="NZ_CP083911.1"/>
</dbReference>
<sequence length="1024" mass="112289">MSLPNLSALAVRERAVTLFLLILSILGGLYAFLSLGRAEDPAFTVRVMQVNVAWPGASAEQLQQQVVDRLEKRIQEVEYLYRIESTVRPGQATLQVEFHDYTPQAKVPELFYQVRKRMWDEARQMPPGVIGPIANDDFSDVYFSLLALTAPGLPMADLAREADRLRDQLQRIEGVHKAVLIGERTERVYVEFDSARLVNLGLSPQAIFEAIDASNRLVPTGRIETDGPRLHIRLDADLSDPEALAAVPIRAGNKVLRLGDIATIRRGYEEPPSYLVRARGQDAVLIGIVMNKGENGLALGQRLEAYLQAEKTELPLGMALTQLTNQADAIRKAVDLFQLKFLVAVIVVMGVSMLAIGWRAGLIVGIAVPVTLGISFLIMKLMGINLDRITLGALIISLGLLVDDAIISVEMMLVKMEEGWDRVRAAAHAWNVTAAPMLFGTLVTVAGFLPIGFARSGVGEYAGNIFWVLGIALLVSWLVAVVFAPYLGVKMLRDVPVAQRHDHASLYQTPMYQRLRSVITWCVTQRKTVVFGTVALLVLSAVGMATVVQKQFFPNSDRTEVLVSVYLPQGTSVGVTDQTMRRLEAILAPMPEVKTLSTYVGAGAPRFFISANPEPPNPAFGKIIAVAQDEAARDRVMATLEEHIRNGEFAEARVRIARLLYGPPVAWPVQFRVFGPDPNRVREIAYRVRDVMAANPHVVDPHLEWDERVPVLHLRADPERLRLMGLTPQDVAQQLQFLLDGVPVTQLRRDTRSVDLIARGAMGGQRLDAQSLRALELLNRDGRKIPVTQLGTLDVRYEEPVIKRYNREPFVAVQSEVRGAQPNDVTAAVWQALETVRADLPPGYRVAIGGSVEQSGKADASIQKLQPVMVACMLIFIMLQMRSFPGTFMVVATAPLGLIGAVLALLVFQQPFGFVALLGLTGLAGILMRNTLILTQQVSDNFEAGMNAFDGVVEAAVQRARPVVLTALAAVLAFVPLTQDSFWGPLAYVLIGGVAVGTLITLLFVPALYALWFRIRPASQGASS</sequence>
<dbReference type="EMBL" id="VJOM01000042">
    <property type="protein sequence ID" value="TSE28983.1"/>
    <property type="molecule type" value="Genomic_DNA"/>
</dbReference>
<comment type="caution">
    <text evidence="2">The sequence shown here is derived from an EMBL/GenBank/DDBJ whole genome shotgun (WGS) entry which is preliminary data.</text>
</comment>
<feature type="transmembrane region" description="Helical" evidence="1">
    <location>
        <begin position="339"/>
        <end position="356"/>
    </location>
</feature>
<dbReference type="InterPro" id="IPR001036">
    <property type="entry name" value="Acrflvin-R"/>
</dbReference>
<dbReference type="Proteomes" id="UP000317763">
    <property type="component" value="Unassembled WGS sequence"/>
</dbReference>
<organism evidence="2 3">
    <name type="scientific">Tepidimonas taiwanensis</name>
    <dbReference type="NCBI Taxonomy" id="307486"/>
    <lineage>
        <taxon>Bacteria</taxon>
        <taxon>Pseudomonadati</taxon>
        <taxon>Pseudomonadota</taxon>
        <taxon>Betaproteobacteria</taxon>
        <taxon>Burkholderiales</taxon>
        <taxon>Tepidimonas</taxon>
    </lineage>
</organism>
<keyword evidence="1" id="KW-0812">Transmembrane</keyword>